<dbReference type="RefSeq" id="WP_111403474.1">
    <property type="nucleotide sequence ID" value="NZ_QEPN01000006.1"/>
</dbReference>
<protein>
    <submittedName>
        <fullName evidence="1">Uncharacterized protein</fullName>
    </submittedName>
</protein>
<evidence type="ECO:0000313" key="2">
    <source>
        <dbReference type="Proteomes" id="UP000253872"/>
    </source>
</evidence>
<dbReference type="AlphaFoldDB" id="A0A369YGJ7"/>
<organism evidence="1 2">
    <name type="scientific">Haemophilus sputorum</name>
    <dbReference type="NCBI Taxonomy" id="1078480"/>
    <lineage>
        <taxon>Bacteria</taxon>
        <taxon>Pseudomonadati</taxon>
        <taxon>Pseudomonadota</taxon>
        <taxon>Gammaproteobacteria</taxon>
        <taxon>Pasteurellales</taxon>
        <taxon>Pasteurellaceae</taxon>
        <taxon>Haemophilus</taxon>
    </lineage>
</organism>
<accession>A0A369YGJ7</accession>
<dbReference type="EMBL" id="QEPN01000006">
    <property type="protein sequence ID" value="RDE70920.1"/>
    <property type="molecule type" value="Genomic_DNA"/>
</dbReference>
<name>A0A369YGJ7_9PAST</name>
<reference evidence="1 2" key="1">
    <citation type="submission" date="2018-05" db="EMBL/GenBank/DDBJ databases">
        <title>Draft Genome Sequences for a Diverse set of 7 Haemophilus Species.</title>
        <authorList>
            <person name="Nichols M."/>
            <person name="Topaz N."/>
            <person name="Wang X."/>
            <person name="Wang X."/>
            <person name="Boxrud D."/>
        </authorList>
    </citation>
    <scope>NUCLEOTIDE SEQUENCE [LARGE SCALE GENOMIC DNA]</scope>
    <source>
        <strain evidence="1 2">C2002001239</strain>
    </source>
</reference>
<dbReference type="Proteomes" id="UP000253872">
    <property type="component" value="Unassembled WGS sequence"/>
</dbReference>
<proteinExistence type="predicted"/>
<evidence type="ECO:0000313" key="1">
    <source>
        <dbReference type="EMBL" id="RDE70920.1"/>
    </source>
</evidence>
<comment type="caution">
    <text evidence="1">The sequence shown here is derived from an EMBL/GenBank/DDBJ whole genome shotgun (WGS) entry which is preliminary data.</text>
</comment>
<gene>
    <name evidence="1" type="ORF">DPV93_07885</name>
</gene>
<sequence length="145" mass="16714">MKATIKNQPREAKITHFFEIGPRIQSLTFSSLAAHQTLATFTKRLKEKVGGKCRLSAFPQRIYTQNSWKVHITGELGELHLLLNISGRMQLPDLDSHWAARLNIELSDHVDAFWFVKYLMWSLKAEWAVPEILDSVFKEGISYDN</sequence>